<proteinExistence type="predicted"/>
<name>A0ABR7KV06_9SPHI</name>
<gene>
    <name evidence="1" type="ORF">H7U22_16100</name>
</gene>
<dbReference type="Proteomes" id="UP000652755">
    <property type="component" value="Unassembled WGS sequence"/>
</dbReference>
<reference evidence="1 2" key="1">
    <citation type="submission" date="2020-08" db="EMBL/GenBank/DDBJ databases">
        <authorList>
            <person name="Sun Q."/>
            <person name="Inoue M."/>
        </authorList>
    </citation>
    <scope>NUCLEOTIDE SEQUENCE [LARGE SCALE GENOMIC DNA]</scope>
    <source>
        <strain evidence="1 2">CCM 8938</strain>
    </source>
</reference>
<sequence>MELNQASQMQIYCNIDFYDRYKLICDLHQFENTFENVSKTEVLDILNQNGYTAKYLKNGGFFKINEMLNGIKFYFNFSLKYGLVELIIGATDFKTDRLIMGGTFGNISDDIEHSKNVSSNKKLFLPSFRNYGDLTIILNKALLIYEDFKKELLSLACE</sequence>
<evidence type="ECO:0000313" key="1">
    <source>
        <dbReference type="EMBL" id="MBC6111945.1"/>
    </source>
</evidence>
<accession>A0ABR7KV06</accession>
<keyword evidence="2" id="KW-1185">Reference proteome</keyword>
<dbReference type="EMBL" id="JACRYL010000014">
    <property type="protein sequence ID" value="MBC6111945.1"/>
    <property type="molecule type" value="Genomic_DNA"/>
</dbReference>
<protein>
    <submittedName>
        <fullName evidence="1">Uncharacterized protein</fullName>
    </submittedName>
</protein>
<comment type="caution">
    <text evidence="1">The sequence shown here is derived from an EMBL/GenBank/DDBJ whole genome shotgun (WGS) entry which is preliminary data.</text>
</comment>
<dbReference type="RefSeq" id="WP_187072376.1">
    <property type="nucleotide sequence ID" value="NZ_JACRYL010000014.1"/>
</dbReference>
<evidence type="ECO:0000313" key="2">
    <source>
        <dbReference type="Proteomes" id="UP000652755"/>
    </source>
</evidence>
<organism evidence="1 2">
    <name type="scientific">Pedobacter fastidiosus</name>
    <dbReference type="NCBI Taxonomy" id="2765361"/>
    <lineage>
        <taxon>Bacteria</taxon>
        <taxon>Pseudomonadati</taxon>
        <taxon>Bacteroidota</taxon>
        <taxon>Sphingobacteriia</taxon>
        <taxon>Sphingobacteriales</taxon>
        <taxon>Sphingobacteriaceae</taxon>
        <taxon>Pedobacter</taxon>
    </lineage>
</organism>